<dbReference type="PROSITE" id="PS50035">
    <property type="entry name" value="PLD"/>
    <property type="match status" value="2"/>
</dbReference>
<protein>
    <recommendedName>
        <fullName evidence="1">PLD phosphodiesterase domain-containing protein</fullName>
    </recommendedName>
</protein>
<dbReference type="Proteomes" id="UP000054342">
    <property type="component" value="Unassembled WGS sequence"/>
</dbReference>
<dbReference type="SUPFAM" id="SSF56024">
    <property type="entry name" value="Phospholipase D/nuclease"/>
    <property type="match status" value="2"/>
</dbReference>
<proteinExistence type="predicted"/>
<feature type="domain" description="PLD phosphodiesterase" evidence="1">
    <location>
        <begin position="156"/>
        <end position="183"/>
    </location>
</feature>
<dbReference type="Pfam" id="PF13091">
    <property type="entry name" value="PLDc_2"/>
    <property type="match status" value="1"/>
</dbReference>
<dbReference type="InterPro" id="IPR001736">
    <property type="entry name" value="PLipase_D/transphosphatidylase"/>
</dbReference>
<dbReference type="GO" id="GO:0030572">
    <property type="term" value="F:phosphatidyltransferase activity"/>
    <property type="evidence" value="ECO:0007669"/>
    <property type="project" value="UniProtKB-ARBA"/>
</dbReference>
<dbReference type="SMART" id="SM00155">
    <property type="entry name" value="PLDc"/>
    <property type="match status" value="2"/>
</dbReference>
<dbReference type="EMBL" id="KN847318">
    <property type="protein sequence ID" value="KIW57997.1"/>
    <property type="molecule type" value="Genomic_DNA"/>
</dbReference>
<evidence type="ECO:0000313" key="2">
    <source>
        <dbReference type="EMBL" id="KIW57997.1"/>
    </source>
</evidence>
<gene>
    <name evidence="2" type="ORF">PV05_02549</name>
</gene>
<dbReference type="Gene3D" id="3.30.870.10">
    <property type="entry name" value="Endonuclease Chain A"/>
    <property type="match status" value="2"/>
</dbReference>
<dbReference type="InterPro" id="IPR025202">
    <property type="entry name" value="PLD-like_dom"/>
</dbReference>
<dbReference type="GO" id="GO:0032049">
    <property type="term" value="P:cardiolipin biosynthetic process"/>
    <property type="evidence" value="ECO:0007669"/>
    <property type="project" value="UniProtKB-ARBA"/>
</dbReference>
<dbReference type="AlphaFoldDB" id="A0A0D2D6R1"/>
<sequence>MEHCDSRDSMTGLPFDEHPTYDPQYVDHVSAGRRAPSSPLSLTTGTGYSIYKSTIIPAITSARMEVIVVTCFWAPSVTRDAINEALIQLSKKALEASCKISVQICFSSSSLARNMLWPTLKEGQIFPPTAWKKLGLPRADELEGLDVKVVRKFFWPLGIIHSKYVVVDRKLAILPSCNVSWERWYEVAVTLTGPVVEHLVAFHTCFWGPEQSLPATRSATEVDIRSTVELSGAPRQPGYSPGMLETGPVETTLLPSPHGSGLLPFWLHPRALASQCPCIPSTAPGFRPTPLSSTTYHLLNTAKSSIIMLTPNLTEPAVLEAIYQALLRGVHVCIWTNRTLMTTEQLVTAGTTTTACISNLKRRTRNMQASLEVYFFDDGSGTQEVPLADREVTPVKLHAKVTIVDNELLLLGSGNMDAASWRTSQELGILIENKQLVEEFKMQWKYGRL</sequence>
<evidence type="ECO:0000313" key="3">
    <source>
        <dbReference type="Proteomes" id="UP000054342"/>
    </source>
</evidence>
<dbReference type="OrthoDB" id="9997422at2759"/>
<dbReference type="RefSeq" id="XP_013318581.1">
    <property type="nucleotide sequence ID" value="XM_013463127.1"/>
</dbReference>
<name>A0A0D2D6R1_9EURO</name>
<accession>A0A0D2D6R1</accession>
<dbReference type="HOGENOM" id="CLU_030268_0_0_1"/>
<dbReference type="CDD" id="cd00138">
    <property type="entry name" value="PLDc_SF"/>
    <property type="match status" value="1"/>
</dbReference>
<keyword evidence="3" id="KW-1185">Reference proteome</keyword>
<reference evidence="2 3" key="1">
    <citation type="submission" date="2015-01" db="EMBL/GenBank/DDBJ databases">
        <title>The Genome Sequence of Exophiala xenobiotica CBS118157.</title>
        <authorList>
            <consortium name="The Broad Institute Genomics Platform"/>
            <person name="Cuomo C."/>
            <person name="de Hoog S."/>
            <person name="Gorbushina A."/>
            <person name="Stielow B."/>
            <person name="Teixiera M."/>
            <person name="Abouelleil A."/>
            <person name="Chapman S.B."/>
            <person name="Priest M."/>
            <person name="Young S.K."/>
            <person name="Wortman J."/>
            <person name="Nusbaum C."/>
            <person name="Birren B."/>
        </authorList>
    </citation>
    <scope>NUCLEOTIDE SEQUENCE [LARGE SCALE GENOMIC DNA]</scope>
    <source>
        <strain evidence="2 3">CBS 118157</strain>
    </source>
</reference>
<evidence type="ECO:0000259" key="1">
    <source>
        <dbReference type="PROSITE" id="PS50035"/>
    </source>
</evidence>
<dbReference type="PANTHER" id="PTHR21248">
    <property type="entry name" value="CARDIOLIPIN SYNTHASE"/>
    <property type="match status" value="1"/>
</dbReference>
<dbReference type="PANTHER" id="PTHR21248:SF11">
    <property type="entry name" value="PLD PHOSPHODIESTERASE DOMAIN-CONTAINING PROTEIN"/>
    <property type="match status" value="1"/>
</dbReference>
<feature type="domain" description="PLD phosphodiesterase" evidence="1">
    <location>
        <begin position="393"/>
        <end position="420"/>
    </location>
</feature>
<dbReference type="GeneID" id="25324457"/>
<organism evidence="2 3">
    <name type="scientific">Exophiala xenobiotica</name>
    <dbReference type="NCBI Taxonomy" id="348802"/>
    <lineage>
        <taxon>Eukaryota</taxon>
        <taxon>Fungi</taxon>
        <taxon>Dikarya</taxon>
        <taxon>Ascomycota</taxon>
        <taxon>Pezizomycotina</taxon>
        <taxon>Eurotiomycetes</taxon>
        <taxon>Chaetothyriomycetidae</taxon>
        <taxon>Chaetothyriales</taxon>
        <taxon>Herpotrichiellaceae</taxon>
        <taxon>Exophiala</taxon>
    </lineage>
</organism>
<dbReference type="STRING" id="348802.A0A0D2D6R1"/>